<dbReference type="EMBL" id="MGDD01000287">
    <property type="protein sequence ID" value="OGL43180.1"/>
    <property type="molecule type" value="Genomic_DNA"/>
</dbReference>
<dbReference type="Proteomes" id="UP000179266">
    <property type="component" value="Unassembled WGS sequence"/>
</dbReference>
<reference evidence="1 2" key="1">
    <citation type="journal article" date="2016" name="Nat. Commun.">
        <title>Thousands of microbial genomes shed light on interconnected biogeochemical processes in an aquifer system.</title>
        <authorList>
            <person name="Anantharaman K."/>
            <person name="Brown C.T."/>
            <person name="Hug L.A."/>
            <person name="Sharon I."/>
            <person name="Castelle C.J."/>
            <person name="Probst A.J."/>
            <person name="Thomas B.C."/>
            <person name="Singh A."/>
            <person name="Wilkins M.J."/>
            <person name="Karaoz U."/>
            <person name="Brodie E.L."/>
            <person name="Williams K.H."/>
            <person name="Hubbard S.S."/>
            <person name="Banfield J.F."/>
        </authorList>
    </citation>
    <scope>NUCLEOTIDE SEQUENCE [LARGE SCALE GENOMIC DNA]</scope>
</reference>
<comment type="caution">
    <text evidence="1">The sequence shown here is derived from an EMBL/GenBank/DDBJ whole genome shotgun (WGS) entry which is preliminary data.</text>
</comment>
<name>A0A1F7RPD8_9BACT</name>
<accession>A0A1F7RPD8</accession>
<evidence type="ECO:0000313" key="2">
    <source>
        <dbReference type="Proteomes" id="UP000179266"/>
    </source>
</evidence>
<protein>
    <submittedName>
        <fullName evidence="1">Uncharacterized protein</fullName>
    </submittedName>
</protein>
<proteinExistence type="predicted"/>
<dbReference type="AlphaFoldDB" id="A0A1F7RPD8"/>
<evidence type="ECO:0000313" key="1">
    <source>
        <dbReference type="EMBL" id="OGL43180.1"/>
    </source>
</evidence>
<organism evidence="1 2">
    <name type="scientific">Candidatus Schekmanbacteria bacterium RBG_13_48_7</name>
    <dbReference type="NCBI Taxonomy" id="1817878"/>
    <lineage>
        <taxon>Bacteria</taxon>
        <taxon>Candidatus Schekmaniibacteriota</taxon>
    </lineage>
</organism>
<sequence>MKSDRILLIKRRAKRLERLKRVGIQMKKKYRENDIVYCKERGKYGRIIRDDDYAILVDFDGDKTTYFRDSGWNAEKEEFLSKHFGLMSNKVLSMHLGCSVKVIEKKLSKLRLKRRFTWTDDKDEYLIKNINRPNKLLADELGTTIASVKGRLHRLKINGQVSQKRWLVFRWTEQNDKFLLDNLQKPHAWVAQHFGITIGAVKGRIQKLKKEGVLPQRRKKLSAVNKK</sequence>
<gene>
    <name evidence="1" type="ORF">A2161_09025</name>
</gene>